<keyword evidence="2" id="KW-1185">Reference proteome</keyword>
<evidence type="ECO:0008006" key="3">
    <source>
        <dbReference type="Google" id="ProtNLM"/>
    </source>
</evidence>
<dbReference type="Gene3D" id="2.60.120.260">
    <property type="entry name" value="Galactose-binding domain-like"/>
    <property type="match status" value="1"/>
</dbReference>
<name>A0ABR3A5U5_9AGAR</name>
<dbReference type="PANTHER" id="PTHR31776">
    <property type="entry name" value="ALPHA-L-ARABINOFURANOSIDASE 1"/>
    <property type="match status" value="1"/>
</dbReference>
<reference evidence="1 2" key="1">
    <citation type="submission" date="2024-05" db="EMBL/GenBank/DDBJ databases">
        <title>A draft genome resource for the thread blight pathogen Marasmius tenuissimus strain MS-2.</title>
        <authorList>
            <person name="Yulfo-Soto G.E."/>
            <person name="Baruah I.K."/>
            <person name="Amoako-Attah I."/>
            <person name="Bukari Y."/>
            <person name="Meinhardt L.W."/>
            <person name="Bailey B.A."/>
            <person name="Cohen S.P."/>
        </authorList>
    </citation>
    <scope>NUCLEOTIDE SEQUENCE [LARGE SCALE GENOMIC DNA]</scope>
    <source>
        <strain evidence="1 2">MS-2</strain>
    </source>
</reference>
<evidence type="ECO:0000313" key="2">
    <source>
        <dbReference type="Proteomes" id="UP001437256"/>
    </source>
</evidence>
<protein>
    <recommendedName>
        <fullName evidence="3">CBM-cenC domain-containing protein</fullName>
    </recommendedName>
</protein>
<comment type="caution">
    <text evidence="1">The sequence shown here is derived from an EMBL/GenBank/DDBJ whole genome shotgun (WGS) entry which is preliminary data.</text>
</comment>
<accession>A0ABR3A5U5</accession>
<evidence type="ECO:0000313" key="1">
    <source>
        <dbReference type="EMBL" id="KAL0069028.1"/>
    </source>
</evidence>
<proteinExistence type="predicted"/>
<dbReference type="PANTHER" id="PTHR31776:SF0">
    <property type="entry name" value="ALPHA-L-ARABINOFURANOSIDASE 1"/>
    <property type="match status" value="1"/>
</dbReference>
<dbReference type="EMBL" id="JBBXMP010000015">
    <property type="protein sequence ID" value="KAL0069028.1"/>
    <property type="molecule type" value="Genomic_DNA"/>
</dbReference>
<organism evidence="1 2">
    <name type="scientific">Marasmius tenuissimus</name>
    <dbReference type="NCBI Taxonomy" id="585030"/>
    <lineage>
        <taxon>Eukaryota</taxon>
        <taxon>Fungi</taxon>
        <taxon>Dikarya</taxon>
        <taxon>Basidiomycota</taxon>
        <taxon>Agaricomycotina</taxon>
        <taxon>Agaricomycetes</taxon>
        <taxon>Agaricomycetidae</taxon>
        <taxon>Agaricales</taxon>
        <taxon>Marasmiineae</taxon>
        <taxon>Marasmiaceae</taxon>
        <taxon>Marasmius</taxon>
    </lineage>
</organism>
<dbReference type="Proteomes" id="UP001437256">
    <property type="component" value="Unassembled WGS sequence"/>
</dbReference>
<gene>
    <name evidence="1" type="ORF">AAF712_004022</name>
</gene>
<sequence length="223" mass="23909">MEPPHLTFARLISAFLQNRAFQKVQPGTTDALKAWSPVNGADIAVVADSTPVSNALPNSLTLTVPEGSAGPVGVANEGYFGIKVSSSWEYKASFFYRTSFSGDATISLQTSSGDILGSTTASLAGDEATWKQASVKFTPTTDADSVDNQFVVTVDGEVASSQIINFALFSLFPPTFNNRENGLRIDIAEVCVLPCEAGWGWTDSRPQDVTRNEARFLQVCGRQ</sequence>
<dbReference type="InterPro" id="IPR051563">
    <property type="entry name" value="Glycosyl_Hydrolase_51"/>
</dbReference>